<reference evidence="1 2" key="1">
    <citation type="submission" date="2018-07" db="EMBL/GenBank/DDBJ databases">
        <title>Genomic Encyclopedia of Type Strains, Phase III (KMG-III): the genomes of soil and plant-associated and newly described type strains.</title>
        <authorList>
            <person name="Whitman W."/>
        </authorList>
    </citation>
    <scope>NUCLEOTIDE SEQUENCE [LARGE SCALE GENOMIC DNA]</scope>
    <source>
        <strain evidence="1 2">CECT 8488</strain>
    </source>
</reference>
<keyword evidence="2" id="KW-1185">Reference proteome</keyword>
<comment type="caution">
    <text evidence="1">The sequence shown here is derived from an EMBL/GenBank/DDBJ whole genome shotgun (WGS) entry which is preliminary data.</text>
</comment>
<dbReference type="EMBL" id="QRDW01000003">
    <property type="protein sequence ID" value="RED51263.1"/>
    <property type="molecule type" value="Genomic_DNA"/>
</dbReference>
<proteinExistence type="predicted"/>
<dbReference type="Proteomes" id="UP000256845">
    <property type="component" value="Unassembled WGS sequence"/>
</dbReference>
<dbReference type="AlphaFoldDB" id="A0A3D9HP38"/>
<name>A0A3D9HP38_9PROT</name>
<sequence length="71" mass="8017">MPSAVWELRPSTRFPRATGRCRSARYCLSFSNLWAFVYFFEAPLGKLSHITAQDCIGLRTIAAAKQPGMHQ</sequence>
<evidence type="ECO:0000313" key="1">
    <source>
        <dbReference type="EMBL" id="RED51263.1"/>
    </source>
</evidence>
<accession>A0A3D9HP38</accession>
<gene>
    <name evidence="1" type="ORF">DFP90_10362</name>
</gene>
<protein>
    <submittedName>
        <fullName evidence="1">Uncharacterized protein</fullName>
    </submittedName>
</protein>
<evidence type="ECO:0000313" key="2">
    <source>
        <dbReference type="Proteomes" id="UP000256845"/>
    </source>
</evidence>
<organism evidence="1 2">
    <name type="scientific">Aestuariispira insulae</name>
    <dbReference type="NCBI Taxonomy" id="1461337"/>
    <lineage>
        <taxon>Bacteria</taxon>
        <taxon>Pseudomonadati</taxon>
        <taxon>Pseudomonadota</taxon>
        <taxon>Alphaproteobacteria</taxon>
        <taxon>Rhodospirillales</taxon>
        <taxon>Kiloniellaceae</taxon>
        <taxon>Aestuariispira</taxon>
    </lineage>
</organism>